<evidence type="ECO:0000256" key="3">
    <source>
        <dbReference type="ARBA" id="ARBA00022692"/>
    </source>
</evidence>
<evidence type="ECO:0000313" key="9">
    <source>
        <dbReference type="Proteomes" id="UP000692954"/>
    </source>
</evidence>
<comment type="similarity">
    <text evidence="2 6">Belongs to the DP1 family.</text>
</comment>
<keyword evidence="3 7" id="KW-0812">Transmembrane</keyword>
<comment type="subcellular location">
    <subcellularLocation>
        <location evidence="1 6">Membrane</location>
        <topology evidence="1 6">Multi-pass membrane protein</topology>
    </subcellularLocation>
</comment>
<evidence type="ECO:0000256" key="6">
    <source>
        <dbReference type="RuleBase" id="RU362006"/>
    </source>
</evidence>
<accession>A0A8S1PNK8</accession>
<comment type="caution">
    <text evidence="8">The sequence shown here is derived from an EMBL/GenBank/DDBJ whole genome shotgun (WGS) entry which is preliminary data.</text>
</comment>
<keyword evidence="5 7" id="KW-0472">Membrane</keyword>
<proteinExistence type="inferred from homology"/>
<name>A0A8S1PNK8_9CILI</name>
<evidence type="ECO:0000256" key="5">
    <source>
        <dbReference type="ARBA" id="ARBA00023136"/>
    </source>
</evidence>
<dbReference type="AlphaFoldDB" id="A0A8S1PNK8"/>
<protein>
    <recommendedName>
        <fullName evidence="10">Receptor expression-enhancing protein</fullName>
    </recommendedName>
</protein>
<keyword evidence="4 7" id="KW-1133">Transmembrane helix</keyword>
<organism evidence="8 9">
    <name type="scientific">Paramecium sonneborni</name>
    <dbReference type="NCBI Taxonomy" id="65129"/>
    <lineage>
        <taxon>Eukaryota</taxon>
        <taxon>Sar</taxon>
        <taxon>Alveolata</taxon>
        <taxon>Ciliophora</taxon>
        <taxon>Intramacronucleata</taxon>
        <taxon>Oligohymenophorea</taxon>
        <taxon>Peniculida</taxon>
        <taxon>Parameciidae</taxon>
        <taxon>Paramecium</taxon>
    </lineage>
</organism>
<gene>
    <name evidence="8" type="ORF">PSON_ATCC_30995.1.T0820124</name>
</gene>
<dbReference type="PANTHER" id="PTHR12300:SF161">
    <property type="entry name" value="RECEPTOR EXPRESSION-ENHANCING PROTEIN"/>
    <property type="match status" value="1"/>
</dbReference>
<evidence type="ECO:0008006" key="10">
    <source>
        <dbReference type="Google" id="ProtNLM"/>
    </source>
</evidence>
<dbReference type="PANTHER" id="PTHR12300">
    <property type="entry name" value="HVA22-LIKE PROTEINS"/>
    <property type="match status" value="1"/>
</dbReference>
<sequence length="114" mass="13650">MSACIYCCLFYLIAGIIYPIRQTYQAYKLKEELSTWILYWILMSSIYLLEQITFEVLFMIPGYSLLKTLYAIWLYHKKTQGTLLVGTMFHPVFKKIKDILTPFQERLEIFEQVK</sequence>
<evidence type="ECO:0000256" key="7">
    <source>
        <dbReference type="SAM" id="Phobius"/>
    </source>
</evidence>
<dbReference type="OrthoDB" id="10009287at2759"/>
<keyword evidence="9" id="KW-1185">Reference proteome</keyword>
<evidence type="ECO:0000256" key="2">
    <source>
        <dbReference type="ARBA" id="ARBA00008573"/>
    </source>
</evidence>
<evidence type="ECO:0000256" key="4">
    <source>
        <dbReference type="ARBA" id="ARBA00022989"/>
    </source>
</evidence>
<evidence type="ECO:0000256" key="1">
    <source>
        <dbReference type="ARBA" id="ARBA00004141"/>
    </source>
</evidence>
<dbReference type="Pfam" id="PF03134">
    <property type="entry name" value="TB2_DP1_HVA22"/>
    <property type="match status" value="1"/>
</dbReference>
<dbReference type="GO" id="GO:0016020">
    <property type="term" value="C:membrane"/>
    <property type="evidence" value="ECO:0007669"/>
    <property type="project" value="UniProtKB-SubCell"/>
</dbReference>
<dbReference type="InterPro" id="IPR004345">
    <property type="entry name" value="TB2_DP1_HVA22"/>
</dbReference>
<feature type="transmembrane region" description="Helical" evidence="7">
    <location>
        <begin position="35"/>
        <end position="60"/>
    </location>
</feature>
<dbReference type="Proteomes" id="UP000692954">
    <property type="component" value="Unassembled WGS sequence"/>
</dbReference>
<evidence type="ECO:0000313" key="8">
    <source>
        <dbReference type="EMBL" id="CAD8104454.1"/>
    </source>
</evidence>
<dbReference type="EMBL" id="CAJJDN010000082">
    <property type="protein sequence ID" value="CAD8104454.1"/>
    <property type="molecule type" value="Genomic_DNA"/>
</dbReference>
<reference evidence="8" key="1">
    <citation type="submission" date="2021-01" db="EMBL/GenBank/DDBJ databases">
        <authorList>
            <consortium name="Genoscope - CEA"/>
            <person name="William W."/>
        </authorList>
    </citation>
    <scope>NUCLEOTIDE SEQUENCE</scope>
</reference>